<comment type="caution">
    <text evidence="2">The sequence shown here is derived from an EMBL/GenBank/DDBJ whole genome shotgun (WGS) entry which is preliminary data.</text>
</comment>
<dbReference type="PROSITE" id="PS50879">
    <property type="entry name" value="RNASE_H_1"/>
    <property type="match status" value="1"/>
</dbReference>
<dbReference type="Pfam" id="PF13456">
    <property type="entry name" value="RVT_3"/>
    <property type="match status" value="1"/>
</dbReference>
<dbReference type="GO" id="GO:0004523">
    <property type="term" value="F:RNA-DNA hybrid ribonuclease activity"/>
    <property type="evidence" value="ECO:0007669"/>
    <property type="project" value="InterPro"/>
</dbReference>
<evidence type="ECO:0000313" key="2">
    <source>
        <dbReference type="EMBL" id="KAK3227807.1"/>
    </source>
</evidence>
<organism evidence="2 3">
    <name type="scientific">Dipteronia sinensis</name>
    <dbReference type="NCBI Taxonomy" id="43782"/>
    <lineage>
        <taxon>Eukaryota</taxon>
        <taxon>Viridiplantae</taxon>
        <taxon>Streptophyta</taxon>
        <taxon>Embryophyta</taxon>
        <taxon>Tracheophyta</taxon>
        <taxon>Spermatophyta</taxon>
        <taxon>Magnoliopsida</taxon>
        <taxon>eudicotyledons</taxon>
        <taxon>Gunneridae</taxon>
        <taxon>Pentapetalae</taxon>
        <taxon>rosids</taxon>
        <taxon>malvids</taxon>
        <taxon>Sapindales</taxon>
        <taxon>Sapindaceae</taxon>
        <taxon>Hippocastanoideae</taxon>
        <taxon>Acereae</taxon>
        <taxon>Dipteronia</taxon>
    </lineage>
</organism>
<evidence type="ECO:0000313" key="3">
    <source>
        <dbReference type="Proteomes" id="UP001281410"/>
    </source>
</evidence>
<dbReference type="InterPro" id="IPR036397">
    <property type="entry name" value="RNaseH_sf"/>
</dbReference>
<dbReference type="InterPro" id="IPR012337">
    <property type="entry name" value="RNaseH-like_sf"/>
</dbReference>
<accession>A0AAE0B113</accession>
<sequence>MERKGKSCTIEFDGASKGNPGRSGAGAVLRDDSGKVVVRVREGLGSRTNNAAEYRALIRGMKTALDHGYTDVCVQGDSKVVPKQVNGKWRVNSPNLTPLYKEVTNLKGQFQRFKMDHVPREFNSEADAQANHGVKLRGESSLYFHTLTIDQKNAIANE</sequence>
<dbReference type="GO" id="GO:0003676">
    <property type="term" value="F:nucleic acid binding"/>
    <property type="evidence" value="ECO:0007669"/>
    <property type="project" value="InterPro"/>
</dbReference>
<dbReference type="PANTHER" id="PTHR46387">
    <property type="entry name" value="POLYNUCLEOTIDYL TRANSFERASE, RIBONUCLEASE H-LIKE SUPERFAMILY PROTEIN"/>
    <property type="match status" value="1"/>
</dbReference>
<feature type="domain" description="RNase H type-1" evidence="1">
    <location>
        <begin position="4"/>
        <end position="135"/>
    </location>
</feature>
<dbReference type="EMBL" id="JANJYJ010000002">
    <property type="protein sequence ID" value="KAK3227807.1"/>
    <property type="molecule type" value="Genomic_DNA"/>
</dbReference>
<reference evidence="2" key="1">
    <citation type="journal article" date="2023" name="Plant J.">
        <title>Genome sequences and population genomics provide insights into the demographic history, inbreeding, and mutation load of two 'living fossil' tree species of Dipteronia.</title>
        <authorList>
            <person name="Feng Y."/>
            <person name="Comes H.P."/>
            <person name="Chen J."/>
            <person name="Zhu S."/>
            <person name="Lu R."/>
            <person name="Zhang X."/>
            <person name="Li P."/>
            <person name="Qiu J."/>
            <person name="Olsen K.M."/>
            <person name="Qiu Y."/>
        </authorList>
    </citation>
    <scope>NUCLEOTIDE SEQUENCE</scope>
    <source>
        <strain evidence="2">NBL</strain>
    </source>
</reference>
<dbReference type="CDD" id="cd09279">
    <property type="entry name" value="RNase_HI_like"/>
    <property type="match status" value="1"/>
</dbReference>
<dbReference type="Gene3D" id="3.30.420.10">
    <property type="entry name" value="Ribonuclease H-like superfamily/Ribonuclease H"/>
    <property type="match status" value="1"/>
</dbReference>
<dbReference type="InterPro" id="IPR002156">
    <property type="entry name" value="RNaseH_domain"/>
</dbReference>
<proteinExistence type="predicted"/>
<evidence type="ECO:0000259" key="1">
    <source>
        <dbReference type="PROSITE" id="PS50879"/>
    </source>
</evidence>
<dbReference type="FunFam" id="3.30.420.10:FF:000076">
    <property type="entry name" value="RBR-type E3 ubiquitin transferase"/>
    <property type="match status" value="1"/>
</dbReference>
<dbReference type="PANTHER" id="PTHR46387:SF2">
    <property type="entry name" value="RIBONUCLEASE HI"/>
    <property type="match status" value="1"/>
</dbReference>
<dbReference type="Proteomes" id="UP001281410">
    <property type="component" value="Unassembled WGS sequence"/>
</dbReference>
<dbReference type="SUPFAM" id="SSF53098">
    <property type="entry name" value="Ribonuclease H-like"/>
    <property type="match status" value="1"/>
</dbReference>
<gene>
    <name evidence="2" type="ORF">Dsin_007669</name>
</gene>
<protein>
    <recommendedName>
        <fullName evidence="1">RNase H type-1 domain-containing protein</fullName>
    </recommendedName>
</protein>
<keyword evidence="3" id="KW-1185">Reference proteome</keyword>
<dbReference type="AlphaFoldDB" id="A0AAE0B113"/>
<name>A0AAE0B113_9ROSI</name>